<evidence type="ECO:0000256" key="2">
    <source>
        <dbReference type="ARBA" id="ARBA00022679"/>
    </source>
</evidence>
<dbReference type="Gene3D" id="3.40.50.150">
    <property type="entry name" value="Vaccinia Virus protein VP39"/>
    <property type="match status" value="1"/>
</dbReference>
<evidence type="ECO:0000256" key="1">
    <source>
        <dbReference type="ARBA" id="ARBA00022603"/>
    </source>
</evidence>
<sequence>MLHEWPDETCLKILENCKIAISNKDKEGKVIIVDMVVDLQKEHEALETQLSFDMMMNTLTPGGERTKKDWAKLFSAAGFTSYKITPILGLRSLIELFP</sequence>
<dbReference type="SUPFAM" id="SSF53335">
    <property type="entry name" value="S-adenosyl-L-methionine-dependent methyltransferases"/>
    <property type="match status" value="1"/>
</dbReference>
<dbReference type="PROSITE" id="PS51683">
    <property type="entry name" value="SAM_OMT_II"/>
    <property type="match status" value="1"/>
</dbReference>
<dbReference type="GO" id="GO:0008171">
    <property type="term" value="F:O-methyltransferase activity"/>
    <property type="evidence" value="ECO:0007669"/>
    <property type="project" value="InterPro"/>
</dbReference>
<feature type="domain" description="O-methyltransferase C-terminal" evidence="4">
    <location>
        <begin position="2"/>
        <end position="79"/>
    </location>
</feature>
<dbReference type="Pfam" id="PF00891">
    <property type="entry name" value="Methyltransf_2"/>
    <property type="match status" value="1"/>
</dbReference>
<dbReference type="GO" id="GO:0032259">
    <property type="term" value="P:methylation"/>
    <property type="evidence" value="ECO:0007669"/>
    <property type="project" value="UniProtKB-KW"/>
</dbReference>
<keyword evidence="1" id="KW-0489">Methyltransferase</keyword>
<dbReference type="Proteomes" id="UP001289374">
    <property type="component" value="Unassembled WGS sequence"/>
</dbReference>
<organism evidence="5 6">
    <name type="scientific">Sesamum angolense</name>
    <dbReference type="NCBI Taxonomy" id="2727404"/>
    <lineage>
        <taxon>Eukaryota</taxon>
        <taxon>Viridiplantae</taxon>
        <taxon>Streptophyta</taxon>
        <taxon>Embryophyta</taxon>
        <taxon>Tracheophyta</taxon>
        <taxon>Spermatophyta</taxon>
        <taxon>Magnoliopsida</taxon>
        <taxon>eudicotyledons</taxon>
        <taxon>Gunneridae</taxon>
        <taxon>Pentapetalae</taxon>
        <taxon>asterids</taxon>
        <taxon>lamiids</taxon>
        <taxon>Lamiales</taxon>
        <taxon>Pedaliaceae</taxon>
        <taxon>Sesamum</taxon>
    </lineage>
</organism>
<dbReference type="PANTHER" id="PTHR11746">
    <property type="entry name" value="O-METHYLTRANSFERASE"/>
    <property type="match status" value="1"/>
</dbReference>
<dbReference type="InterPro" id="IPR001077">
    <property type="entry name" value="COMT_C"/>
</dbReference>
<dbReference type="AlphaFoldDB" id="A0AAE1WRS9"/>
<dbReference type="EMBL" id="JACGWL010000007">
    <property type="protein sequence ID" value="KAK4398082.1"/>
    <property type="molecule type" value="Genomic_DNA"/>
</dbReference>
<comment type="caution">
    <text evidence="5">The sequence shown here is derived from an EMBL/GenBank/DDBJ whole genome shotgun (WGS) entry which is preliminary data.</text>
</comment>
<keyword evidence="6" id="KW-1185">Reference proteome</keyword>
<evidence type="ECO:0000259" key="4">
    <source>
        <dbReference type="Pfam" id="PF00891"/>
    </source>
</evidence>
<dbReference type="InterPro" id="IPR029063">
    <property type="entry name" value="SAM-dependent_MTases_sf"/>
</dbReference>
<protein>
    <submittedName>
        <fullName evidence="5">O-methyltransferase 3</fullName>
    </submittedName>
</protein>
<reference evidence="5" key="2">
    <citation type="journal article" date="2024" name="Plant">
        <title>Genomic evolution and insights into agronomic trait innovations of Sesamum species.</title>
        <authorList>
            <person name="Miao H."/>
            <person name="Wang L."/>
            <person name="Qu L."/>
            <person name="Liu H."/>
            <person name="Sun Y."/>
            <person name="Le M."/>
            <person name="Wang Q."/>
            <person name="Wei S."/>
            <person name="Zheng Y."/>
            <person name="Lin W."/>
            <person name="Duan Y."/>
            <person name="Cao H."/>
            <person name="Xiong S."/>
            <person name="Wang X."/>
            <person name="Wei L."/>
            <person name="Li C."/>
            <person name="Ma Q."/>
            <person name="Ju M."/>
            <person name="Zhao R."/>
            <person name="Li G."/>
            <person name="Mu C."/>
            <person name="Tian Q."/>
            <person name="Mei H."/>
            <person name="Zhang T."/>
            <person name="Gao T."/>
            <person name="Zhang H."/>
        </authorList>
    </citation>
    <scope>NUCLEOTIDE SEQUENCE</scope>
    <source>
        <strain evidence="5">K16</strain>
    </source>
</reference>
<evidence type="ECO:0000256" key="3">
    <source>
        <dbReference type="ARBA" id="ARBA00022691"/>
    </source>
</evidence>
<gene>
    <name evidence="5" type="ORF">Sango_1283700</name>
</gene>
<evidence type="ECO:0000313" key="5">
    <source>
        <dbReference type="EMBL" id="KAK4398082.1"/>
    </source>
</evidence>
<keyword evidence="2" id="KW-0808">Transferase</keyword>
<reference evidence="5" key="1">
    <citation type="submission" date="2020-06" db="EMBL/GenBank/DDBJ databases">
        <authorList>
            <person name="Li T."/>
            <person name="Hu X."/>
            <person name="Zhang T."/>
            <person name="Song X."/>
            <person name="Zhang H."/>
            <person name="Dai N."/>
            <person name="Sheng W."/>
            <person name="Hou X."/>
            <person name="Wei L."/>
        </authorList>
    </citation>
    <scope>NUCLEOTIDE SEQUENCE</scope>
    <source>
        <strain evidence="5">K16</strain>
        <tissue evidence="5">Leaf</tissue>
    </source>
</reference>
<proteinExistence type="predicted"/>
<dbReference type="InterPro" id="IPR016461">
    <property type="entry name" value="COMT-like"/>
</dbReference>
<keyword evidence="3" id="KW-0949">S-adenosyl-L-methionine</keyword>
<accession>A0AAE1WRS9</accession>
<evidence type="ECO:0000313" key="6">
    <source>
        <dbReference type="Proteomes" id="UP001289374"/>
    </source>
</evidence>
<name>A0AAE1WRS9_9LAMI</name>